<dbReference type="PANTHER" id="PTHR48111">
    <property type="entry name" value="REGULATOR OF RPOS"/>
    <property type="match status" value="1"/>
</dbReference>
<dbReference type="Gene3D" id="3.40.50.2300">
    <property type="match status" value="1"/>
</dbReference>
<dbReference type="SMART" id="SM00448">
    <property type="entry name" value="REC"/>
    <property type="match status" value="1"/>
</dbReference>
<evidence type="ECO:0000256" key="10">
    <source>
        <dbReference type="ARBA" id="ARBA00023163"/>
    </source>
</evidence>
<evidence type="ECO:0000256" key="11">
    <source>
        <dbReference type="ARBA" id="ARBA00024867"/>
    </source>
</evidence>
<evidence type="ECO:0000259" key="17">
    <source>
        <dbReference type="PROSITE" id="PS51755"/>
    </source>
</evidence>
<comment type="subcellular location">
    <subcellularLocation>
        <location evidence="1">Cytoplasm</location>
    </subcellularLocation>
</comment>
<dbReference type="SMART" id="SM00862">
    <property type="entry name" value="Trans_reg_C"/>
    <property type="match status" value="1"/>
</dbReference>
<feature type="domain" description="OmpR/PhoB-type" evidence="17">
    <location>
        <begin position="128"/>
        <end position="226"/>
    </location>
</feature>
<evidence type="ECO:0000256" key="3">
    <source>
        <dbReference type="ARBA" id="ARBA00022490"/>
    </source>
</evidence>
<evidence type="ECO:0000256" key="2">
    <source>
        <dbReference type="ARBA" id="ARBA00018672"/>
    </source>
</evidence>
<dbReference type="InterPro" id="IPR001867">
    <property type="entry name" value="OmpR/PhoB-type_DNA-bd"/>
</dbReference>
<keyword evidence="10" id="KW-0804">Transcription</keyword>
<keyword evidence="4 14" id="KW-0597">Phosphoprotein</keyword>
<dbReference type="AlphaFoldDB" id="A0A9Q5CKA1"/>
<reference evidence="18" key="1">
    <citation type="submission" date="2020-05" db="EMBL/GenBank/DDBJ databases">
        <title>Genomic insights into acetone-butanol-ethanol (ABE) fermentation by sequencing solventogenic clostridia strains.</title>
        <authorList>
            <person name="Brown S."/>
        </authorList>
    </citation>
    <scope>NUCLEOTIDE SEQUENCE</scope>
    <source>
        <strain evidence="18">DJ126</strain>
    </source>
</reference>
<comment type="function">
    <text evidence="11">May play the central regulatory role in sporulation. It may be an element of the effector pathway responsible for the activation of sporulation genes in response to nutritional stress. Spo0A may act in concert with spo0H (a sigma factor) to control the expression of some genes that are critical to the sporulation process.</text>
</comment>
<evidence type="ECO:0000256" key="14">
    <source>
        <dbReference type="PROSITE-ProRule" id="PRU00169"/>
    </source>
</evidence>
<dbReference type="PANTHER" id="PTHR48111:SF49">
    <property type="entry name" value="HEME RESPONSE REGULATOR HSSR"/>
    <property type="match status" value="1"/>
</dbReference>
<comment type="function">
    <text evidence="12">Member of the two-component regulatory system HssS/HssR involved in intracellular heme homeostasis and tempering of staphylococcal virulence. Phosphorylated HssR binds to a direct repeat sequence within hrtAB promoter and activates the expression of hrtAB, an efflux pump, in response to extracellular heme, hemin, hemoglobin or blood.</text>
</comment>
<keyword evidence="5" id="KW-0902">Two-component regulatory system</keyword>
<dbReference type="EMBL" id="JABSXK010000001">
    <property type="protein sequence ID" value="NRV08507.1"/>
    <property type="molecule type" value="Genomic_DNA"/>
</dbReference>
<dbReference type="SUPFAM" id="SSF52172">
    <property type="entry name" value="CheY-like"/>
    <property type="match status" value="1"/>
</dbReference>
<keyword evidence="7" id="KW-0843">Virulence</keyword>
<feature type="DNA-binding region" description="OmpR/PhoB-type" evidence="15">
    <location>
        <begin position="128"/>
        <end position="226"/>
    </location>
</feature>
<dbReference type="PROSITE" id="PS51755">
    <property type="entry name" value="OMPR_PHOB"/>
    <property type="match status" value="1"/>
</dbReference>
<dbReference type="CDD" id="cd00383">
    <property type="entry name" value="trans_reg_C"/>
    <property type="match status" value="1"/>
</dbReference>
<name>A0A9Q5CKA1_CLOBE</name>
<proteinExistence type="predicted"/>
<dbReference type="InterPro" id="IPR011006">
    <property type="entry name" value="CheY-like_superfamily"/>
</dbReference>
<gene>
    <name evidence="18" type="ORF">DFH45_001470</name>
</gene>
<dbReference type="GO" id="GO:0005829">
    <property type="term" value="C:cytosol"/>
    <property type="evidence" value="ECO:0007669"/>
    <property type="project" value="TreeGrafter"/>
</dbReference>
<dbReference type="Gene3D" id="1.10.10.10">
    <property type="entry name" value="Winged helix-like DNA-binding domain superfamily/Winged helix DNA-binding domain"/>
    <property type="match status" value="1"/>
</dbReference>
<dbReference type="GO" id="GO:0006355">
    <property type="term" value="P:regulation of DNA-templated transcription"/>
    <property type="evidence" value="ECO:0007669"/>
    <property type="project" value="InterPro"/>
</dbReference>
<dbReference type="GO" id="GO:0000156">
    <property type="term" value="F:phosphorelay response regulator activity"/>
    <property type="evidence" value="ECO:0007669"/>
    <property type="project" value="TreeGrafter"/>
</dbReference>
<evidence type="ECO:0000313" key="18">
    <source>
        <dbReference type="EMBL" id="NRV08507.1"/>
    </source>
</evidence>
<evidence type="ECO:0000256" key="5">
    <source>
        <dbReference type="ARBA" id="ARBA00023012"/>
    </source>
</evidence>
<evidence type="ECO:0000256" key="9">
    <source>
        <dbReference type="ARBA" id="ARBA00023159"/>
    </source>
</evidence>
<evidence type="ECO:0000256" key="8">
    <source>
        <dbReference type="ARBA" id="ARBA00023125"/>
    </source>
</evidence>
<keyword evidence="6" id="KW-0805">Transcription regulation</keyword>
<sequence length="228" mass="26614">MIDLNKILVIDDDYYIRELICTVLKDEGFSVAEAVNGRDALEKLGEEKIDLCVLDIMMPQMDGYEFCKQARRYYEDMPILMLTAKSELSQKVKGFELGTDDYLTKPFEIDELLVRIKALLRRYKVAASRSINIGNLVMDKSSYTVISNNDQFDIPMKEFELLFMLGSYPGKTLSRDRLIEEVWGLDFEGNERTLDVHINRLRERFQSDIYKFKITTIRGLGYRLEEVK</sequence>
<dbReference type="Pfam" id="PF00072">
    <property type="entry name" value="Response_reg"/>
    <property type="match status" value="1"/>
</dbReference>
<dbReference type="GO" id="GO:0000976">
    <property type="term" value="F:transcription cis-regulatory region binding"/>
    <property type="evidence" value="ECO:0007669"/>
    <property type="project" value="TreeGrafter"/>
</dbReference>
<dbReference type="Pfam" id="PF00486">
    <property type="entry name" value="Trans_reg_C"/>
    <property type="match status" value="1"/>
</dbReference>
<evidence type="ECO:0000256" key="12">
    <source>
        <dbReference type="ARBA" id="ARBA00037471"/>
    </source>
</evidence>
<dbReference type="InterPro" id="IPR039420">
    <property type="entry name" value="WalR-like"/>
</dbReference>
<keyword evidence="3" id="KW-0963">Cytoplasm</keyword>
<accession>A0A9Q5CKA1</accession>
<evidence type="ECO:0000256" key="7">
    <source>
        <dbReference type="ARBA" id="ARBA00023026"/>
    </source>
</evidence>
<organism evidence="18 19">
    <name type="scientific">Clostridium beijerinckii</name>
    <name type="common">Clostridium MP</name>
    <dbReference type="NCBI Taxonomy" id="1520"/>
    <lineage>
        <taxon>Bacteria</taxon>
        <taxon>Bacillati</taxon>
        <taxon>Bacillota</taxon>
        <taxon>Clostridia</taxon>
        <taxon>Eubacteriales</taxon>
        <taxon>Clostridiaceae</taxon>
        <taxon>Clostridium</taxon>
    </lineage>
</organism>
<evidence type="ECO:0000259" key="16">
    <source>
        <dbReference type="PROSITE" id="PS50110"/>
    </source>
</evidence>
<evidence type="ECO:0000256" key="4">
    <source>
        <dbReference type="ARBA" id="ARBA00022553"/>
    </source>
</evidence>
<protein>
    <recommendedName>
        <fullName evidence="13">Heme response regulator HssR</fullName>
    </recommendedName>
    <alternativeName>
        <fullName evidence="2">Stage 0 sporulation protein A homolog</fullName>
    </alternativeName>
</protein>
<dbReference type="GO" id="GO:0032993">
    <property type="term" value="C:protein-DNA complex"/>
    <property type="evidence" value="ECO:0007669"/>
    <property type="project" value="TreeGrafter"/>
</dbReference>
<evidence type="ECO:0000313" key="19">
    <source>
        <dbReference type="Proteomes" id="UP000821656"/>
    </source>
</evidence>
<keyword evidence="9" id="KW-0010">Activator</keyword>
<comment type="caution">
    <text evidence="18">The sequence shown here is derived from an EMBL/GenBank/DDBJ whole genome shotgun (WGS) entry which is preliminary data.</text>
</comment>
<dbReference type="CDD" id="cd17574">
    <property type="entry name" value="REC_OmpR"/>
    <property type="match status" value="1"/>
</dbReference>
<keyword evidence="8 15" id="KW-0238">DNA-binding</keyword>
<evidence type="ECO:0000256" key="13">
    <source>
        <dbReference type="ARBA" id="ARBA00039976"/>
    </source>
</evidence>
<dbReference type="InterPro" id="IPR001789">
    <property type="entry name" value="Sig_transdc_resp-reg_receiver"/>
</dbReference>
<evidence type="ECO:0000256" key="15">
    <source>
        <dbReference type="PROSITE-ProRule" id="PRU01091"/>
    </source>
</evidence>
<feature type="domain" description="Response regulatory" evidence="16">
    <location>
        <begin position="6"/>
        <end position="120"/>
    </location>
</feature>
<evidence type="ECO:0000256" key="6">
    <source>
        <dbReference type="ARBA" id="ARBA00023015"/>
    </source>
</evidence>
<dbReference type="Proteomes" id="UP000821656">
    <property type="component" value="Unassembled WGS sequence"/>
</dbReference>
<dbReference type="InterPro" id="IPR036388">
    <property type="entry name" value="WH-like_DNA-bd_sf"/>
</dbReference>
<feature type="modified residue" description="4-aspartylphosphate" evidence="14">
    <location>
        <position position="55"/>
    </location>
</feature>
<evidence type="ECO:0000256" key="1">
    <source>
        <dbReference type="ARBA" id="ARBA00004496"/>
    </source>
</evidence>
<dbReference type="FunFam" id="3.40.50.2300:FF:000001">
    <property type="entry name" value="DNA-binding response regulator PhoB"/>
    <property type="match status" value="1"/>
</dbReference>
<dbReference type="PROSITE" id="PS50110">
    <property type="entry name" value="RESPONSE_REGULATORY"/>
    <property type="match status" value="1"/>
</dbReference>
<dbReference type="Gene3D" id="6.10.250.690">
    <property type="match status" value="1"/>
</dbReference>